<dbReference type="EMBL" id="AUZY01002482">
    <property type="protein sequence ID" value="EQD72161.1"/>
    <property type="molecule type" value="Genomic_DNA"/>
</dbReference>
<sequence length="73" mass="8448">SRCHGSPPQPHGSYYQWTAKVNAKTVTRRLSPKEAELYKEWIANDRQLRQIIKQMRQVAAEAARLRLEQAASQ</sequence>
<protein>
    <submittedName>
        <fullName evidence="1">Uncharacterized protein</fullName>
    </submittedName>
</protein>
<reference evidence="1" key="2">
    <citation type="journal article" date="2014" name="ISME J.">
        <title>Microbial stratification in low pH oxic and suboxic macroscopic growths along an acid mine drainage.</title>
        <authorList>
            <person name="Mendez-Garcia C."/>
            <person name="Mesa V."/>
            <person name="Sprenger R.R."/>
            <person name="Richter M."/>
            <person name="Diez M.S."/>
            <person name="Solano J."/>
            <person name="Bargiela R."/>
            <person name="Golyshina O.V."/>
            <person name="Manteca A."/>
            <person name="Ramos J.L."/>
            <person name="Gallego J.R."/>
            <person name="Llorente I."/>
            <person name="Martins Dos Santos V.A."/>
            <person name="Jensen O.N."/>
            <person name="Pelaez A.I."/>
            <person name="Sanchez J."/>
            <person name="Ferrer M."/>
        </authorList>
    </citation>
    <scope>NUCLEOTIDE SEQUENCE</scope>
</reference>
<feature type="non-terminal residue" evidence="1">
    <location>
        <position position="1"/>
    </location>
</feature>
<accession>T1BGS4</accession>
<dbReference type="AlphaFoldDB" id="T1BGS4"/>
<name>T1BGS4_9ZZZZ</name>
<organism evidence="1">
    <name type="scientific">mine drainage metagenome</name>
    <dbReference type="NCBI Taxonomy" id="410659"/>
    <lineage>
        <taxon>unclassified sequences</taxon>
        <taxon>metagenomes</taxon>
        <taxon>ecological metagenomes</taxon>
    </lineage>
</organism>
<comment type="caution">
    <text evidence="1">The sequence shown here is derived from an EMBL/GenBank/DDBJ whole genome shotgun (WGS) entry which is preliminary data.</text>
</comment>
<evidence type="ECO:0000313" key="1">
    <source>
        <dbReference type="EMBL" id="EQD72161.1"/>
    </source>
</evidence>
<proteinExistence type="predicted"/>
<reference evidence="1" key="1">
    <citation type="submission" date="2013-08" db="EMBL/GenBank/DDBJ databases">
        <authorList>
            <person name="Mendez C."/>
            <person name="Richter M."/>
            <person name="Ferrer M."/>
            <person name="Sanchez J."/>
        </authorList>
    </citation>
    <scope>NUCLEOTIDE SEQUENCE</scope>
</reference>
<gene>
    <name evidence="1" type="ORF">B1B_03981</name>
</gene>